<sequence length="119" mass="13288">MTRRDRWKSALAWSSISNTVTSSALKPSSMASRFRTLSPSRSTWLCQNHGARRREAKHVGKPCQSKPDLDNVLKGFMDALRTDDASVYAVSASKFWSEQPGVVLSVRVPAPAWRPNWAV</sequence>
<proteinExistence type="predicted"/>
<dbReference type="InterPro" id="IPR008822">
    <property type="entry name" value="Endonuclease_RusA-like"/>
</dbReference>
<dbReference type="AlphaFoldDB" id="B3SZS6"/>
<organism evidence="1">
    <name type="scientific">uncultured marine microorganism HF4000_48F7</name>
    <dbReference type="NCBI Taxonomy" id="455500"/>
    <lineage>
        <taxon>unclassified sequences</taxon>
        <taxon>environmental samples</taxon>
    </lineage>
</organism>
<dbReference type="GO" id="GO:0006310">
    <property type="term" value="P:DNA recombination"/>
    <property type="evidence" value="ECO:0007669"/>
    <property type="project" value="InterPro"/>
</dbReference>
<dbReference type="GO" id="GO:0000287">
    <property type="term" value="F:magnesium ion binding"/>
    <property type="evidence" value="ECO:0007669"/>
    <property type="project" value="InterPro"/>
</dbReference>
<reference evidence="1" key="1">
    <citation type="journal article" date="2008" name="ISME J.">
        <title>Genomic patterns of recombination, clonal divergence and environment in marine microbial populations.</title>
        <authorList>
            <person name="Konstantinidis K.T."/>
            <person name="Delong E.F."/>
        </authorList>
    </citation>
    <scope>NUCLEOTIDE SEQUENCE</scope>
</reference>
<gene>
    <name evidence="1" type="ORF">ALOHA_HF400048F7ctg1g1</name>
</gene>
<evidence type="ECO:0000313" key="1">
    <source>
        <dbReference type="EMBL" id="ABZ05876.1"/>
    </source>
</evidence>
<dbReference type="GO" id="GO:0006281">
    <property type="term" value="P:DNA repair"/>
    <property type="evidence" value="ECO:0007669"/>
    <property type="project" value="InterPro"/>
</dbReference>
<accession>B3SZS6</accession>
<dbReference type="Pfam" id="PF05866">
    <property type="entry name" value="RusA"/>
    <property type="match status" value="1"/>
</dbReference>
<dbReference type="EMBL" id="EU016559">
    <property type="protein sequence ID" value="ABZ05876.1"/>
    <property type="molecule type" value="Genomic_DNA"/>
</dbReference>
<name>B3SZS6_9ZZZZ</name>
<dbReference type="InterPro" id="IPR036614">
    <property type="entry name" value="RusA-like_sf"/>
</dbReference>
<dbReference type="SUPFAM" id="SSF103084">
    <property type="entry name" value="Holliday junction resolvase RusA"/>
    <property type="match status" value="1"/>
</dbReference>
<protein>
    <submittedName>
        <fullName evidence="1">Uncharacterized protein</fullName>
    </submittedName>
</protein>